<dbReference type="AlphaFoldDB" id="A0A2H3JYR3"/>
<evidence type="ECO:0000256" key="1">
    <source>
        <dbReference type="SAM" id="MobiDB-lite"/>
    </source>
</evidence>
<protein>
    <submittedName>
        <fullName evidence="2">Uncharacterized protein</fullName>
    </submittedName>
</protein>
<evidence type="ECO:0000313" key="2">
    <source>
        <dbReference type="EMBL" id="PCH45133.1"/>
    </source>
</evidence>
<evidence type="ECO:0000313" key="3">
    <source>
        <dbReference type="Proteomes" id="UP000218811"/>
    </source>
</evidence>
<dbReference type="Proteomes" id="UP000218811">
    <property type="component" value="Unassembled WGS sequence"/>
</dbReference>
<reference evidence="2 3" key="1">
    <citation type="journal article" date="2012" name="Science">
        <title>The Paleozoic origin of enzymatic lignin decomposition reconstructed from 31 fungal genomes.</title>
        <authorList>
            <person name="Floudas D."/>
            <person name="Binder M."/>
            <person name="Riley R."/>
            <person name="Barry K."/>
            <person name="Blanchette R.A."/>
            <person name="Henrissat B."/>
            <person name="Martinez A.T."/>
            <person name="Otillar R."/>
            <person name="Spatafora J.W."/>
            <person name="Yadav J.S."/>
            <person name="Aerts A."/>
            <person name="Benoit I."/>
            <person name="Boyd A."/>
            <person name="Carlson A."/>
            <person name="Copeland A."/>
            <person name="Coutinho P.M."/>
            <person name="de Vries R.P."/>
            <person name="Ferreira P."/>
            <person name="Findley K."/>
            <person name="Foster B."/>
            <person name="Gaskell J."/>
            <person name="Glotzer D."/>
            <person name="Gorecki P."/>
            <person name="Heitman J."/>
            <person name="Hesse C."/>
            <person name="Hori C."/>
            <person name="Igarashi K."/>
            <person name="Jurgens J.A."/>
            <person name="Kallen N."/>
            <person name="Kersten P."/>
            <person name="Kohler A."/>
            <person name="Kuees U."/>
            <person name="Kumar T.K.A."/>
            <person name="Kuo A."/>
            <person name="LaButti K."/>
            <person name="Larrondo L.F."/>
            <person name="Lindquist E."/>
            <person name="Ling A."/>
            <person name="Lombard V."/>
            <person name="Lucas S."/>
            <person name="Lundell T."/>
            <person name="Martin R."/>
            <person name="McLaughlin D.J."/>
            <person name="Morgenstern I."/>
            <person name="Morin E."/>
            <person name="Murat C."/>
            <person name="Nagy L.G."/>
            <person name="Nolan M."/>
            <person name="Ohm R.A."/>
            <person name="Patyshakuliyeva A."/>
            <person name="Rokas A."/>
            <person name="Ruiz-Duenas F.J."/>
            <person name="Sabat G."/>
            <person name="Salamov A."/>
            <person name="Samejima M."/>
            <person name="Schmutz J."/>
            <person name="Slot J.C."/>
            <person name="St John F."/>
            <person name="Stenlid J."/>
            <person name="Sun H."/>
            <person name="Sun S."/>
            <person name="Syed K."/>
            <person name="Tsang A."/>
            <person name="Wiebenga A."/>
            <person name="Young D."/>
            <person name="Pisabarro A."/>
            <person name="Eastwood D.C."/>
            <person name="Martin F."/>
            <person name="Cullen D."/>
            <person name="Grigoriev I.V."/>
            <person name="Hibbett D.S."/>
        </authorList>
    </citation>
    <scope>NUCLEOTIDE SEQUENCE [LARGE SCALE GENOMIC DNA]</scope>
    <source>
        <strain evidence="2 3">MD-104</strain>
    </source>
</reference>
<proteinExistence type="predicted"/>
<feature type="region of interest" description="Disordered" evidence="1">
    <location>
        <begin position="160"/>
        <end position="185"/>
    </location>
</feature>
<name>A0A2H3JYR3_WOLCO</name>
<accession>A0A2H3JYR3</accession>
<organism evidence="2 3">
    <name type="scientific">Wolfiporia cocos (strain MD-104)</name>
    <name type="common">Brown rot fungus</name>
    <dbReference type="NCBI Taxonomy" id="742152"/>
    <lineage>
        <taxon>Eukaryota</taxon>
        <taxon>Fungi</taxon>
        <taxon>Dikarya</taxon>
        <taxon>Basidiomycota</taxon>
        <taxon>Agaricomycotina</taxon>
        <taxon>Agaricomycetes</taxon>
        <taxon>Polyporales</taxon>
        <taxon>Phaeolaceae</taxon>
        <taxon>Wolfiporia</taxon>
    </lineage>
</organism>
<sequence>MSHASVPAPASPGAVVQCLEDDRLSDFDGTDDKVHVALLEATNTGKQDTWMKTENGDKMTRVKGKEKGKGKVDTNAASLVTKKGRCTAAKLTSSADLNVKPQNDQSMKHKLCVQSSTRQLVNVPKPTGDPKCPKAVKMAKQINQKIEAYVSTSIIDDTPLPSDHEWHANDNLSPSSDDEPSDSNVWAVSTKPAKAEHIDNKALDQLKAARAHTTVGKWNAGCAADLIDAISQHYSPANEEHHEEHCLESQSVRAVHFAELMAQQDDHHKVAAL</sequence>
<dbReference type="EMBL" id="KB468168">
    <property type="protein sequence ID" value="PCH45133.1"/>
    <property type="molecule type" value="Genomic_DNA"/>
</dbReference>
<gene>
    <name evidence="2" type="ORF">WOLCODRAFT_19384</name>
</gene>
<keyword evidence="3" id="KW-1185">Reference proteome</keyword>